<evidence type="ECO:0000313" key="9">
    <source>
        <dbReference type="Proteomes" id="UP000029999"/>
    </source>
</evidence>
<evidence type="ECO:0000256" key="4">
    <source>
        <dbReference type="ARBA" id="ARBA00023157"/>
    </source>
</evidence>
<comment type="subunit">
    <text evidence="6">Homodimer.</text>
</comment>
<feature type="disulfide bond" description="Redox-active" evidence="6">
    <location>
        <begin position="59"/>
        <end position="93"/>
    </location>
</feature>
<comment type="miscellaneous">
    <text evidence="6">The active site is a conserved redox-active cysteine residue, the peroxidatic cysteine (C(P)), which makes the nucleophilic attack on the peroxide substrate. The peroxide oxidizes the C(P)-SH to cysteine sulfenic acid (C(P)-SOH), which then reacts with another cysteine residue, the resolving cysteine (C(R)), to form a disulfide bridge. The disulfide is subsequently reduced by an appropriate electron donor to complete the catalytic cycle. In this atypical 2-Cys peroxiredoxin, C(R) is present in the same subunit to form an intramolecular disulfide. The disulfide is subsequently reduced by thioredoxin.</text>
</comment>
<comment type="function">
    <text evidence="6">Thiol-specific peroxidase that catalyzes the reduction of hydrogen peroxide and organic hydroperoxides to water and alcohols, respectively. Plays a role in cell protection against oxidative stress by detoxifying peroxides.</text>
</comment>
<protein>
    <recommendedName>
        <fullName evidence="6">Thiol peroxidase</fullName>
        <shortName evidence="6">Tpx</shortName>
        <ecNumber evidence="6">1.11.1.24</ecNumber>
    </recommendedName>
    <alternativeName>
        <fullName evidence="6">Peroxiredoxin tpx</fullName>
        <shortName evidence="6">Prx</shortName>
    </alternativeName>
    <alternativeName>
        <fullName evidence="6">Thioredoxin peroxidase</fullName>
    </alternativeName>
    <alternativeName>
        <fullName evidence="6">Thioredoxin-dependent peroxiredoxin</fullName>
    </alternativeName>
</protein>
<dbReference type="PANTHER" id="PTHR43110">
    <property type="entry name" value="THIOL PEROXIDASE"/>
    <property type="match status" value="1"/>
</dbReference>
<sequence length="164" mass="17167">MATVTLKGTPFKTAGELPAVGNKAPAFTLTKDDLSDLNLSDLSGRIVLNIFPSIDTPTCATSVREFNSKAASLANTTVVCVSKDLPFAMARFCGAEGIENVVVASAFRSSFAEDYGLTVKEGPLAELCSRAVVVIGDDGNVLFTEQVAEIADEPDYDKALAALA</sequence>
<dbReference type="AlphaFoldDB" id="A0A0A0BJS7"/>
<accession>A0A0A0BJS7</accession>
<dbReference type="STRING" id="392484.LP43_0360"/>
<comment type="catalytic activity">
    <reaction evidence="6">
        <text>a hydroperoxide + [thioredoxin]-dithiol = an alcohol + [thioredoxin]-disulfide + H2O</text>
        <dbReference type="Rhea" id="RHEA:62620"/>
        <dbReference type="Rhea" id="RHEA-COMP:10698"/>
        <dbReference type="Rhea" id="RHEA-COMP:10700"/>
        <dbReference type="ChEBI" id="CHEBI:15377"/>
        <dbReference type="ChEBI" id="CHEBI:29950"/>
        <dbReference type="ChEBI" id="CHEBI:30879"/>
        <dbReference type="ChEBI" id="CHEBI:35924"/>
        <dbReference type="ChEBI" id="CHEBI:50058"/>
        <dbReference type="EC" id="1.11.1.24"/>
    </reaction>
</comment>
<evidence type="ECO:0000256" key="2">
    <source>
        <dbReference type="ARBA" id="ARBA00022862"/>
    </source>
</evidence>
<evidence type="ECO:0000256" key="5">
    <source>
        <dbReference type="ARBA" id="ARBA00023284"/>
    </source>
</evidence>
<evidence type="ECO:0000313" key="8">
    <source>
        <dbReference type="EMBL" id="KGM07942.1"/>
    </source>
</evidence>
<keyword evidence="4 6" id="KW-1015">Disulfide bond</keyword>
<dbReference type="Gene3D" id="3.40.30.10">
    <property type="entry name" value="Glutaredoxin"/>
    <property type="match status" value="1"/>
</dbReference>
<feature type="active site" description="Cysteine sulfenic acid (-SOH) intermediate" evidence="6">
    <location>
        <position position="59"/>
    </location>
</feature>
<dbReference type="PROSITE" id="PS51352">
    <property type="entry name" value="THIOREDOXIN_2"/>
    <property type="match status" value="1"/>
</dbReference>
<comment type="caution">
    <text evidence="8">The sequence shown here is derived from an EMBL/GenBank/DDBJ whole genome shotgun (WGS) entry which is preliminary data.</text>
</comment>
<gene>
    <name evidence="6" type="primary">tpx</name>
    <name evidence="8" type="ORF">LP43_0360</name>
</gene>
<organism evidence="8 9">
    <name type="scientific">Methylophaga thiooxydans</name>
    <dbReference type="NCBI Taxonomy" id="392484"/>
    <lineage>
        <taxon>Bacteria</taxon>
        <taxon>Pseudomonadati</taxon>
        <taxon>Pseudomonadota</taxon>
        <taxon>Gammaproteobacteria</taxon>
        <taxon>Thiotrichales</taxon>
        <taxon>Piscirickettsiaceae</taxon>
        <taxon>Methylophaga</taxon>
    </lineage>
</organism>
<evidence type="ECO:0000259" key="7">
    <source>
        <dbReference type="PROSITE" id="PS51352"/>
    </source>
</evidence>
<evidence type="ECO:0000256" key="6">
    <source>
        <dbReference type="HAMAP-Rule" id="MF_00269"/>
    </source>
</evidence>
<dbReference type="Pfam" id="PF08534">
    <property type="entry name" value="Redoxin"/>
    <property type="match status" value="1"/>
</dbReference>
<evidence type="ECO:0000256" key="3">
    <source>
        <dbReference type="ARBA" id="ARBA00023002"/>
    </source>
</evidence>
<dbReference type="Proteomes" id="UP000029999">
    <property type="component" value="Unassembled WGS sequence"/>
</dbReference>
<dbReference type="PROSITE" id="PS01265">
    <property type="entry name" value="TPX"/>
    <property type="match status" value="1"/>
</dbReference>
<dbReference type="NCBIfam" id="NF001808">
    <property type="entry name" value="PRK00522.1"/>
    <property type="match status" value="1"/>
</dbReference>
<keyword evidence="5 6" id="KW-0676">Redox-active center</keyword>
<dbReference type="InterPro" id="IPR050455">
    <property type="entry name" value="Tpx_Peroxidase_subfamily"/>
</dbReference>
<keyword evidence="3 6" id="KW-0560">Oxidoreductase</keyword>
<reference evidence="8 9" key="1">
    <citation type="submission" date="2014-09" db="EMBL/GenBank/DDBJ databases">
        <authorList>
            <person name="Grob C."/>
            <person name="Taubert M."/>
            <person name="Howat A.M."/>
            <person name="Burns O.J."/>
            <person name="Dixon J.L."/>
            <person name="Chen Y."/>
            <person name="Murrell J.C."/>
        </authorList>
    </citation>
    <scope>NUCLEOTIDE SEQUENCE [LARGE SCALE GENOMIC DNA]</scope>
    <source>
        <strain evidence="8">L4</strain>
    </source>
</reference>
<dbReference type="EMBL" id="JRQD01000001">
    <property type="protein sequence ID" value="KGM07942.1"/>
    <property type="molecule type" value="Genomic_DNA"/>
</dbReference>
<keyword evidence="1 6" id="KW-0575">Peroxidase</keyword>
<dbReference type="HAMAP" id="MF_00269">
    <property type="entry name" value="Tpx"/>
    <property type="match status" value="1"/>
</dbReference>
<dbReference type="SUPFAM" id="SSF52833">
    <property type="entry name" value="Thioredoxin-like"/>
    <property type="match status" value="1"/>
</dbReference>
<dbReference type="InterPro" id="IPR036249">
    <property type="entry name" value="Thioredoxin-like_sf"/>
</dbReference>
<keyword evidence="2 6" id="KW-0049">Antioxidant</keyword>
<comment type="similarity">
    <text evidence="6">Belongs to the peroxiredoxin family. Tpx subfamily.</text>
</comment>
<dbReference type="CDD" id="cd03014">
    <property type="entry name" value="PRX_Atyp2cys"/>
    <property type="match status" value="1"/>
</dbReference>
<evidence type="ECO:0000256" key="1">
    <source>
        <dbReference type="ARBA" id="ARBA00022559"/>
    </source>
</evidence>
<proteinExistence type="inferred from homology"/>
<dbReference type="InterPro" id="IPR018219">
    <property type="entry name" value="Tpx_CS"/>
</dbReference>
<dbReference type="RefSeq" id="WP_036311353.1">
    <property type="nucleotide sequence ID" value="NZ_JRQD01000001.1"/>
</dbReference>
<dbReference type="InterPro" id="IPR002065">
    <property type="entry name" value="TPX"/>
</dbReference>
<dbReference type="InterPro" id="IPR013766">
    <property type="entry name" value="Thioredoxin_domain"/>
</dbReference>
<feature type="domain" description="Thioredoxin" evidence="7">
    <location>
        <begin position="18"/>
        <end position="164"/>
    </location>
</feature>
<dbReference type="InterPro" id="IPR013740">
    <property type="entry name" value="Redoxin"/>
</dbReference>
<dbReference type="EC" id="1.11.1.24" evidence="6"/>
<name>A0A0A0BJS7_9GAMM</name>
<dbReference type="GO" id="GO:0008379">
    <property type="term" value="F:thioredoxin peroxidase activity"/>
    <property type="evidence" value="ECO:0007669"/>
    <property type="project" value="UniProtKB-UniRule"/>
</dbReference>
<dbReference type="PANTHER" id="PTHR43110:SF1">
    <property type="entry name" value="THIOL PEROXIDASE"/>
    <property type="match status" value="1"/>
</dbReference>